<evidence type="ECO:0000259" key="1">
    <source>
        <dbReference type="Pfam" id="PF00171"/>
    </source>
</evidence>
<dbReference type="OrthoDB" id="5596991at2759"/>
<dbReference type="AlphaFoldDB" id="A0A7D8YJW3"/>
<dbReference type="PANTHER" id="PTHR43111:SF1">
    <property type="entry name" value="ALDEHYDE DEHYDROGENASE B-RELATED"/>
    <property type="match status" value="1"/>
</dbReference>
<organism evidence="2 3">
    <name type="scientific">Lachnellula cervina</name>
    <dbReference type="NCBI Taxonomy" id="1316786"/>
    <lineage>
        <taxon>Eukaryota</taxon>
        <taxon>Fungi</taxon>
        <taxon>Dikarya</taxon>
        <taxon>Ascomycota</taxon>
        <taxon>Pezizomycotina</taxon>
        <taxon>Leotiomycetes</taxon>
        <taxon>Helotiales</taxon>
        <taxon>Lachnaceae</taxon>
        <taxon>Lachnellula</taxon>
    </lineage>
</organism>
<protein>
    <submittedName>
        <fullName evidence="2">Aldehyde dehydrogenase family 3 member B1</fullName>
    </submittedName>
</protein>
<name>A0A7D8YJW3_9HELO</name>
<proteinExistence type="predicted"/>
<dbReference type="InterPro" id="IPR016162">
    <property type="entry name" value="Ald_DH_N"/>
</dbReference>
<dbReference type="PANTHER" id="PTHR43111">
    <property type="entry name" value="ALDEHYDE DEHYDROGENASE B-RELATED"/>
    <property type="match status" value="1"/>
</dbReference>
<dbReference type="Pfam" id="PF00171">
    <property type="entry name" value="Aldedh"/>
    <property type="match status" value="1"/>
</dbReference>
<evidence type="ECO:0000313" key="2">
    <source>
        <dbReference type="EMBL" id="TVY52656.1"/>
    </source>
</evidence>
<dbReference type="SUPFAM" id="SSF53720">
    <property type="entry name" value="ALDH-like"/>
    <property type="match status" value="1"/>
</dbReference>
<comment type="caution">
    <text evidence="2">The sequence shown here is derived from an EMBL/GenBank/DDBJ whole genome shotgun (WGS) entry which is preliminary data.</text>
</comment>
<dbReference type="Proteomes" id="UP000481288">
    <property type="component" value="Unassembled WGS sequence"/>
</dbReference>
<evidence type="ECO:0000313" key="3">
    <source>
        <dbReference type="Proteomes" id="UP000481288"/>
    </source>
</evidence>
<dbReference type="InterPro" id="IPR016161">
    <property type="entry name" value="Ald_DH/histidinol_DH"/>
</dbReference>
<gene>
    <name evidence="2" type="primary">Aldh3b1</name>
    <name evidence="2" type="ORF">LCER1_G005668</name>
</gene>
<dbReference type="EMBL" id="QGMG01000573">
    <property type="protein sequence ID" value="TVY52656.1"/>
    <property type="molecule type" value="Genomic_DNA"/>
</dbReference>
<dbReference type="InterPro" id="IPR015590">
    <property type="entry name" value="Aldehyde_DH_dom"/>
</dbReference>
<keyword evidence="3" id="KW-1185">Reference proteome</keyword>
<reference evidence="2 3" key="1">
    <citation type="submission" date="2018-05" db="EMBL/GenBank/DDBJ databases">
        <title>Whole genome sequencing for identification of molecular markers to develop diagnostic detection tools for the regulated plant pathogen Lachnellula willkommii.</title>
        <authorList>
            <person name="Giroux E."/>
            <person name="Bilodeau G."/>
        </authorList>
    </citation>
    <scope>NUCLEOTIDE SEQUENCE [LARGE SCALE GENOMIC DNA]</scope>
    <source>
        <strain evidence="2 3">CBS 625.97</strain>
    </source>
</reference>
<dbReference type="GO" id="GO:0016491">
    <property type="term" value="F:oxidoreductase activity"/>
    <property type="evidence" value="ECO:0007669"/>
    <property type="project" value="InterPro"/>
</dbReference>
<dbReference type="Gene3D" id="3.40.605.10">
    <property type="entry name" value="Aldehyde Dehydrogenase, Chain A, domain 1"/>
    <property type="match status" value="1"/>
</dbReference>
<sequence length="303" mass="33075">MSAMDSFQDGIDTLRSAVIDGRTENVRHRQNELLKLHSGLSGKSSSICDAISKDSGVSASDAEKEFVLAMDAVQKIYETLDFERSLEDEYLVKEGKDHLSRRVGVGIVAIRPTDHTRLYSIVSPLAAAIAAGNCVLLELEHTDSQLDQALMEILPSVLDRDTFFASHTRLKNEQVSQIDLTVDQMSTASVSNSNQLLSRPEARTLAVVDRTANIGLAAREIATARLSPYNTSPYSPDLVIVNTFVVAEFVERCMEYADSIASSGQKSLPDGNLHGVEKRSAEGELVVHTSKTGNLKVIVLQTR</sequence>
<accession>A0A7D8YJW3</accession>
<feature type="domain" description="Aldehyde dehydrogenase" evidence="1">
    <location>
        <begin position="25"/>
        <end position="154"/>
    </location>
</feature>